<evidence type="ECO:0000313" key="3">
    <source>
        <dbReference type="EMBL" id="RHZ27621.1"/>
    </source>
</evidence>
<reference evidence="3 4" key="1">
    <citation type="submission" date="2018-08" db="EMBL/GenBank/DDBJ databases">
        <title>Aphanomyces genome sequencing and annotation.</title>
        <authorList>
            <person name="Minardi D."/>
            <person name="Oidtmann B."/>
            <person name="Van Der Giezen M."/>
            <person name="Studholme D.J."/>
        </authorList>
    </citation>
    <scope>NUCLEOTIDE SEQUENCE [LARGE SCALE GENOMIC DNA]</scope>
    <source>
        <strain evidence="3 4">197901</strain>
    </source>
</reference>
<dbReference type="EMBL" id="QUTE01007823">
    <property type="protein sequence ID" value="RHZ27621.1"/>
    <property type="molecule type" value="Genomic_DNA"/>
</dbReference>
<dbReference type="AlphaFoldDB" id="A0A397FD36"/>
<sequence length="1091" mass="122592">MSPAVYRYPSRAFSFSYLCFNSDIFVGLYLIAVLLDEKSSSIFSRVMYFWNKGSGNSFVVLRLWSINLRLLWFNCFVAKFMKWVANALGTTRHNGRNQFVGFFNFSSVTYTYIASALLTQRDNFTDFGNSDNTVVSSKMYLLDGISVDLFDSWFLRAYGGLAFALILNLLVVLCLDRVVNRIWWQHVAENSLGRQLMYNSTAIISDLGYNFVDVPHYGGAAISIPARALCTIQWFLTCYTMKFGLPEHRHKFEAMTKGSKAKPRQSFTQGLTKRYTVHNVPERIAEENGEFDDDHNGVVIDYPFQPLADIPRRQTGLLIEIRARALCTLQGFLTSHAMRFGLPEHPEHIQSLVSKAQGQPGRSSIADKPSHGRCPANHKRAVVYAVVESNPKLPRQQPQNEHHSPYHDDDGSKGAAAANMFMMTQDSDGPLGKTVWAMSWRVYLQAFRNSSVGYVVVTHGPSTLKTIVSAICVMLVLVDVTSNNWELNDLIGNARTLFTPVLNVASQQDLTDTFTFAEGYSLSTTSNVGLFMLNYTLQKIHAHDASMYVLTADTFLINGGTNDICGLLKQSYLVKANTTSVSLGVIEDGIQYIRGQAISNFFLGIAPPPPFGSDHDTLTSLGYIPSRMDADVRLTTPVAIPLQGTSTRANVSMYRYYSRALCTGCDPIVELGLDVCSVTTSFNASSRKLVIESSQAVVGHHRVLGMMLERSGVTTGSLVVRGLCVLFVLASFTTSQKTLRWMDSVALTSWYKKLLHMIAPSLHRYQHRLLNLPYFCFNSDIFVVGYVTAVLLDEKACTLYSRALFRWNRDTPSSWTSWYVYLRILSMNFRWVWLNCFLVKIIKLMANFVSATRYTSRNFVVGYFNFSSVTYVYVAGLALVYRHNFLDFGNSDMVALTPDMQHLDGISIDFFDSTLMRGYPGLVLVMFLNLMGVLSIDLAVNFKWWRKVSNNSLGRQHIYNSTSIITDMGYVFVDWPDFKGQAVVVPVRSLCTMQWFLTCHTLRFGLPEDPANIRGMASKAGSRPSQAVSPSKRNSAQVTVARRQSTVAADDFFMLAQDQDGYLHLFNARKTEIQALSMEVKVQADARYMVA</sequence>
<name>A0A397FD36_APHAT</name>
<keyword evidence="2" id="KW-0472">Membrane</keyword>
<dbReference type="VEuPathDB" id="FungiDB:H257_13110"/>
<comment type="caution">
    <text evidence="3">The sequence shown here is derived from an EMBL/GenBank/DDBJ whole genome shotgun (WGS) entry which is preliminary data.</text>
</comment>
<feature type="region of interest" description="Disordered" evidence="1">
    <location>
        <begin position="353"/>
        <end position="375"/>
    </location>
</feature>
<protein>
    <submittedName>
        <fullName evidence="3">Uncharacterized protein</fullName>
    </submittedName>
</protein>
<feature type="transmembrane region" description="Helical" evidence="2">
    <location>
        <begin position="860"/>
        <end position="881"/>
    </location>
</feature>
<feature type="transmembrane region" description="Helical" evidence="2">
    <location>
        <begin position="12"/>
        <end position="35"/>
    </location>
</feature>
<gene>
    <name evidence="3" type="ORF">DYB31_009994</name>
</gene>
<organism evidence="3 4">
    <name type="scientific">Aphanomyces astaci</name>
    <name type="common">Crayfish plague agent</name>
    <dbReference type="NCBI Taxonomy" id="112090"/>
    <lineage>
        <taxon>Eukaryota</taxon>
        <taxon>Sar</taxon>
        <taxon>Stramenopiles</taxon>
        <taxon>Oomycota</taxon>
        <taxon>Saprolegniomycetes</taxon>
        <taxon>Saprolegniales</taxon>
        <taxon>Verrucalvaceae</taxon>
        <taxon>Aphanomyces</taxon>
    </lineage>
</organism>
<feature type="transmembrane region" description="Helical" evidence="2">
    <location>
        <begin position="712"/>
        <end position="732"/>
    </location>
</feature>
<proteinExistence type="predicted"/>
<accession>A0A397FD36</accession>
<feature type="transmembrane region" description="Helical" evidence="2">
    <location>
        <begin position="153"/>
        <end position="175"/>
    </location>
</feature>
<evidence type="ECO:0000313" key="4">
    <source>
        <dbReference type="Proteomes" id="UP000266196"/>
    </source>
</evidence>
<feature type="compositionally biased region" description="Polar residues" evidence="1">
    <location>
        <begin position="353"/>
        <end position="362"/>
    </location>
</feature>
<feature type="transmembrane region" description="Helical" evidence="2">
    <location>
        <begin position="919"/>
        <end position="940"/>
    </location>
</feature>
<feature type="transmembrane region" description="Helical" evidence="2">
    <location>
        <begin position="99"/>
        <end position="118"/>
    </location>
</feature>
<keyword evidence="2" id="KW-1133">Transmembrane helix</keyword>
<keyword evidence="2" id="KW-0812">Transmembrane</keyword>
<feature type="region of interest" description="Disordered" evidence="1">
    <location>
        <begin position="1016"/>
        <end position="1035"/>
    </location>
</feature>
<feature type="transmembrane region" description="Helical" evidence="2">
    <location>
        <begin position="55"/>
        <end position="78"/>
    </location>
</feature>
<dbReference type="VEuPathDB" id="FungiDB:H257_13109"/>
<feature type="transmembrane region" description="Helical" evidence="2">
    <location>
        <begin position="818"/>
        <end position="839"/>
    </location>
</feature>
<dbReference type="Proteomes" id="UP000266196">
    <property type="component" value="Unassembled WGS sequence"/>
</dbReference>
<evidence type="ECO:0000256" key="1">
    <source>
        <dbReference type="SAM" id="MobiDB-lite"/>
    </source>
</evidence>
<evidence type="ECO:0000256" key="2">
    <source>
        <dbReference type="SAM" id="Phobius"/>
    </source>
</evidence>
<feature type="compositionally biased region" description="Polar residues" evidence="1">
    <location>
        <begin position="1023"/>
        <end position="1035"/>
    </location>
</feature>